<dbReference type="GO" id="GO:0016020">
    <property type="term" value="C:membrane"/>
    <property type="evidence" value="ECO:0007669"/>
    <property type="project" value="TreeGrafter"/>
</dbReference>
<dbReference type="InterPro" id="IPR025314">
    <property type="entry name" value="DUF4219"/>
</dbReference>
<gene>
    <name evidence="2" type="ORF">DVH24_028350</name>
</gene>
<dbReference type="Gene3D" id="1.25.40.20">
    <property type="entry name" value="Ankyrin repeat-containing domain"/>
    <property type="match status" value="2"/>
</dbReference>
<name>A0A498HGM2_MALDO</name>
<feature type="domain" description="DUF4219" evidence="1">
    <location>
        <begin position="510"/>
        <end position="536"/>
    </location>
</feature>
<accession>A0A498HGM2</accession>
<comment type="caution">
    <text evidence="2">The sequence shown here is derived from an EMBL/GenBank/DDBJ whole genome shotgun (WGS) entry which is preliminary data.</text>
</comment>
<evidence type="ECO:0000259" key="1">
    <source>
        <dbReference type="Pfam" id="PF13961"/>
    </source>
</evidence>
<dbReference type="Pfam" id="PF14223">
    <property type="entry name" value="Retrotran_gag_2"/>
    <property type="match status" value="1"/>
</dbReference>
<evidence type="ECO:0000313" key="3">
    <source>
        <dbReference type="Proteomes" id="UP000290289"/>
    </source>
</evidence>
<sequence length="692" mass="79383">MAATVVHTVLNHKNYDDWSNQIENYMLAEDLLDVLHQVRPIPEDEENSRAWKKKDAKALYAIWNSCGGETYGLIRRATTAKQAWVALSNKLKKSSEPSDEKDENEMKSVVQAYPPPIDLGTTPPLARKGRTEGYDESNANDIPRLFADYVKSNDWNNVIKRLRQNREEGNATLPFVRNGTVLHYAIQNIKNCSARIIKQLVELMKKEDLVITDDDDLTALHLLIRDYPEEYEIAECMVKKNDRFVIGKLIPVPLVVEAQENTKGEMMARALYAHTPHRELEVPYAARLISLGFDYNKLDIAWDLIQRYPKLAMTIDCNGNIPLVTLASNSFAFKSGSRLSSWQKMIYYGTNHIYQMKLTHEWVQQFLPLMCKAGEEILTMSERSVSYYKRKKLEAALCVAAERGHVEYITHFLKDSLSTILAIRNEKGQSLFQIAAESRHHNIYNLINDLDKYKIQEIVGNKDHFGNNMLHAVANITPLSQINHIQGAVSQMQREVQWLNMTATVVSTVLNRENYKDWSFRMKTYFLAEDLWDVVEGTAWKKDAKALYAIQISCGDDTYPLIKDRTTAEEAWLSLSWRLKRYEPTDEGRYKYACGSLGEMYPDRSKSALEEDLSVTGGHDECDESVETLESNANHIQKTFVEYVWSNDWDNAINFLRQHPQLGIAKLNGMVQLFKTQSGRGAACALYNSWWS</sequence>
<dbReference type="Proteomes" id="UP000290289">
    <property type="component" value="Chromosome 17"/>
</dbReference>
<dbReference type="PANTHER" id="PTHR24177:SF329">
    <property type="entry name" value="ANKYRIN REPEAT PROTEIN"/>
    <property type="match status" value="1"/>
</dbReference>
<dbReference type="InterPro" id="IPR036770">
    <property type="entry name" value="Ankyrin_rpt-contain_sf"/>
</dbReference>
<evidence type="ECO:0000313" key="2">
    <source>
        <dbReference type="EMBL" id="RXH68203.1"/>
    </source>
</evidence>
<keyword evidence="3" id="KW-1185">Reference proteome</keyword>
<dbReference type="EMBL" id="RDQH01000343">
    <property type="protein sequence ID" value="RXH68203.1"/>
    <property type="molecule type" value="Genomic_DNA"/>
</dbReference>
<organism evidence="2 3">
    <name type="scientific">Malus domestica</name>
    <name type="common">Apple</name>
    <name type="synonym">Pyrus malus</name>
    <dbReference type="NCBI Taxonomy" id="3750"/>
    <lineage>
        <taxon>Eukaryota</taxon>
        <taxon>Viridiplantae</taxon>
        <taxon>Streptophyta</taxon>
        <taxon>Embryophyta</taxon>
        <taxon>Tracheophyta</taxon>
        <taxon>Spermatophyta</taxon>
        <taxon>Magnoliopsida</taxon>
        <taxon>eudicotyledons</taxon>
        <taxon>Gunneridae</taxon>
        <taxon>Pentapetalae</taxon>
        <taxon>rosids</taxon>
        <taxon>fabids</taxon>
        <taxon>Rosales</taxon>
        <taxon>Rosaceae</taxon>
        <taxon>Amygdaloideae</taxon>
        <taxon>Maleae</taxon>
        <taxon>Malus</taxon>
    </lineage>
</organism>
<proteinExistence type="predicted"/>
<dbReference type="PANTHER" id="PTHR24177">
    <property type="entry name" value="CASKIN"/>
    <property type="match status" value="1"/>
</dbReference>
<dbReference type="AlphaFoldDB" id="A0A498HGM2"/>
<dbReference type="Pfam" id="PF13961">
    <property type="entry name" value="DUF4219"/>
    <property type="match status" value="1"/>
</dbReference>
<protein>
    <recommendedName>
        <fullName evidence="1">DUF4219 domain-containing protein</fullName>
    </recommendedName>
</protein>
<dbReference type="STRING" id="3750.A0A498HGM2"/>
<reference evidence="2 3" key="1">
    <citation type="submission" date="2018-10" db="EMBL/GenBank/DDBJ databases">
        <title>A high-quality apple genome assembly.</title>
        <authorList>
            <person name="Hu J."/>
        </authorList>
    </citation>
    <scope>NUCLEOTIDE SEQUENCE [LARGE SCALE GENOMIC DNA]</scope>
    <source>
        <strain evidence="3">cv. HFTH1</strain>
        <tissue evidence="2">Young leaf</tissue>
    </source>
</reference>